<reference evidence="7 8" key="1">
    <citation type="submission" date="2024-04" db="EMBL/GenBank/DDBJ databases">
        <title>Phyllosticta paracitricarpa is synonymous to the EU quarantine fungus P. citricarpa based on phylogenomic analyses.</title>
        <authorList>
            <consortium name="Lawrence Berkeley National Laboratory"/>
            <person name="Van ingen-buijs V.A."/>
            <person name="Van westerhoven A.C."/>
            <person name="Haridas S."/>
            <person name="Skiadas P."/>
            <person name="Martin F."/>
            <person name="Groenewald J.Z."/>
            <person name="Crous P.W."/>
            <person name="Seidl M.F."/>
        </authorList>
    </citation>
    <scope>NUCLEOTIDE SEQUENCE [LARGE SCALE GENOMIC DNA]</scope>
    <source>
        <strain evidence="7 8">CPC 17464</strain>
    </source>
</reference>
<comment type="similarity">
    <text evidence="2">Belongs to the acetate uptake transporter (AceTr) (TC 2.A.96) family.</text>
</comment>
<dbReference type="InterPro" id="IPR051633">
    <property type="entry name" value="AceTr"/>
</dbReference>
<dbReference type="EMBL" id="JBBPEH010000006">
    <property type="protein sequence ID" value="KAK7537138.1"/>
    <property type="molecule type" value="Genomic_DNA"/>
</dbReference>
<keyword evidence="4 6" id="KW-1133">Transmembrane helix</keyword>
<dbReference type="RefSeq" id="XP_066655289.1">
    <property type="nucleotide sequence ID" value="XM_066803055.1"/>
</dbReference>
<name>A0ABR1LR30_9PEZI</name>
<keyword evidence="5 6" id="KW-0472">Membrane</keyword>
<accession>A0ABR1LR30</accession>
<proteinExistence type="inferred from homology"/>
<evidence type="ECO:0000256" key="3">
    <source>
        <dbReference type="ARBA" id="ARBA00022692"/>
    </source>
</evidence>
<dbReference type="PANTHER" id="PTHR31123:SF7">
    <property type="entry name" value="MARVEL DOMAIN-CONTAINING PROTEIN"/>
    <property type="match status" value="1"/>
</dbReference>
<comment type="subcellular location">
    <subcellularLocation>
        <location evidence="1">Membrane</location>
        <topology evidence="1">Multi-pass membrane protein</topology>
    </subcellularLocation>
</comment>
<dbReference type="InterPro" id="IPR000791">
    <property type="entry name" value="Gpr1/Fun34/SatP-like"/>
</dbReference>
<gene>
    <name evidence="7" type="ORF">J3D65DRAFT_667823</name>
</gene>
<evidence type="ECO:0000256" key="2">
    <source>
        <dbReference type="ARBA" id="ARBA00005587"/>
    </source>
</evidence>
<evidence type="ECO:0000256" key="4">
    <source>
        <dbReference type="ARBA" id="ARBA00022989"/>
    </source>
</evidence>
<dbReference type="PANTHER" id="PTHR31123">
    <property type="entry name" value="ACCUMULATION OF DYADS PROTEIN 2-RELATED"/>
    <property type="match status" value="1"/>
</dbReference>
<feature type="transmembrane region" description="Helical" evidence="6">
    <location>
        <begin position="130"/>
        <end position="149"/>
    </location>
</feature>
<feature type="transmembrane region" description="Helical" evidence="6">
    <location>
        <begin position="93"/>
        <end position="118"/>
    </location>
</feature>
<organism evidence="7 8">
    <name type="scientific">Phyllosticta citribraziliensis</name>
    <dbReference type="NCBI Taxonomy" id="989973"/>
    <lineage>
        <taxon>Eukaryota</taxon>
        <taxon>Fungi</taxon>
        <taxon>Dikarya</taxon>
        <taxon>Ascomycota</taxon>
        <taxon>Pezizomycotina</taxon>
        <taxon>Dothideomycetes</taxon>
        <taxon>Dothideomycetes incertae sedis</taxon>
        <taxon>Botryosphaeriales</taxon>
        <taxon>Phyllostictaceae</taxon>
        <taxon>Phyllosticta</taxon>
    </lineage>
</organism>
<evidence type="ECO:0000256" key="6">
    <source>
        <dbReference type="SAM" id="Phobius"/>
    </source>
</evidence>
<keyword evidence="3 6" id="KW-0812">Transmembrane</keyword>
<evidence type="ECO:0000313" key="7">
    <source>
        <dbReference type="EMBL" id="KAK7537138.1"/>
    </source>
</evidence>
<protein>
    <submittedName>
        <fullName evidence="7">GPR1/FUN34/yaaH family-domain-containing protein</fullName>
    </submittedName>
</protein>
<keyword evidence="8" id="KW-1185">Reference proteome</keyword>
<dbReference type="GeneID" id="92035961"/>
<evidence type="ECO:0000256" key="5">
    <source>
        <dbReference type="ARBA" id="ARBA00023136"/>
    </source>
</evidence>
<sequence length="243" mass="25890">MSPPPQPQTQHQQHLQRPITILPSVGSTLGNPSAFAIGAFATTLTTLSTALMEWRGVTTTNAFIANFLFLAGVGMVVSAQWEMVRGNTYAYTVLSAFGLFYAGYGAVITPSFGVADAYGGDGTVEYSNAMGLYMIIWTVLNAFFLIGSLGINTVYILIFLALELCFLLLGASHFAAADGHARAATALQKAAGAFGFLSGLCGYYTLGSLLFAEVLAWEWPMGGFGVVRCAGRRGVGRKRRKEV</sequence>
<feature type="transmembrane region" description="Helical" evidence="6">
    <location>
        <begin position="190"/>
        <end position="212"/>
    </location>
</feature>
<feature type="transmembrane region" description="Helical" evidence="6">
    <location>
        <begin position="63"/>
        <end position="81"/>
    </location>
</feature>
<comment type="caution">
    <text evidence="7">The sequence shown here is derived from an EMBL/GenBank/DDBJ whole genome shotgun (WGS) entry which is preliminary data.</text>
</comment>
<dbReference type="Proteomes" id="UP001360953">
    <property type="component" value="Unassembled WGS sequence"/>
</dbReference>
<dbReference type="Pfam" id="PF01184">
    <property type="entry name" value="Gpr1_Fun34_YaaH"/>
    <property type="match status" value="1"/>
</dbReference>
<feature type="transmembrane region" description="Helical" evidence="6">
    <location>
        <begin position="155"/>
        <end position="178"/>
    </location>
</feature>
<evidence type="ECO:0000313" key="8">
    <source>
        <dbReference type="Proteomes" id="UP001360953"/>
    </source>
</evidence>
<evidence type="ECO:0000256" key="1">
    <source>
        <dbReference type="ARBA" id="ARBA00004141"/>
    </source>
</evidence>